<protein>
    <submittedName>
        <fullName evidence="1">Uncharacterized protein</fullName>
    </submittedName>
</protein>
<name>A0A643FUQ6_9BURK</name>
<sequence length="148" mass="17102">MNPSKEQLLHAYQWDMKFMSIDDIPLANLLASIESLYPEPARGRWQAALDCIYRLITCELADITWVGEIEENLTILFDSLATYPPLQLEPGYWLELQMYGTEKCVDLINRHHIEWDSDLNPAFAQELEKIFDDYGVGLDKSPLIPIRA</sequence>
<dbReference type="EMBL" id="CP062804">
    <property type="protein sequence ID" value="QOT80091.1"/>
    <property type="molecule type" value="Genomic_DNA"/>
</dbReference>
<reference evidence="1 2" key="1">
    <citation type="submission" date="2020-10" db="EMBL/GenBank/DDBJ databases">
        <title>Complete genome sequence of Cupriavidus basilensis CCUG 49340T.</title>
        <authorList>
            <person name="Salva-Serra F."/>
            <person name="Donoso R.A."/>
            <person name="Cho K.H."/>
            <person name="Yoo J.A."/>
            <person name="Lee K."/>
            <person name="Yoon S.-H."/>
            <person name="Perez-Pantoja D."/>
            <person name="Moore E.R.B."/>
        </authorList>
    </citation>
    <scope>NUCLEOTIDE SEQUENCE [LARGE SCALE GENOMIC DNA]</scope>
    <source>
        <strain evidence="2">CCUG 49340</strain>
    </source>
</reference>
<evidence type="ECO:0000313" key="1">
    <source>
        <dbReference type="EMBL" id="QOT80091.1"/>
    </source>
</evidence>
<dbReference type="GeneID" id="98403533"/>
<proteinExistence type="predicted"/>
<dbReference type="Proteomes" id="UP000397656">
    <property type="component" value="Chromosome 2"/>
</dbReference>
<evidence type="ECO:0000313" key="2">
    <source>
        <dbReference type="Proteomes" id="UP000397656"/>
    </source>
</evidence>
<accession>A0A643FUQ6</accession>
<organism evidence="1 2">
    <name type="scientific">Cupriavidus basilensis</name>
    <dbReference type="NCBI Taxonomy" id="68895"/>
    <lineage>
        <taxon>Bacteria</taxon>
        <taxon>Pseudomonadati</taxon>
        <taxon>Pseudomonadota</taxon>
        <taxon>Betaproteobacteria</taxon>
        <taxon>Burkholderiales</taxon>
        <taxon>Burkholderiaceae</taxon>
        <taxon>Cupriavidus</taxon>
    </lineage>
</organism>
<dbReference type="AlphaFoldDB" id="A0A643FUQ6"/>
<gene>
    <name evidence="1" type="ORF">F7R26_021625</name>
</gene>
<dbReference type="RefSeq" id="WP_150986510.1">
    <property type="nucleotide sequence ID" value="NZ_CP062804.1"/>
</dbReference>